<dbReference type="SUPFAM" id="SSF109709">
    <property type="entry name" value="KorB DNA-binding domain-like"/>
    <property type="match status" value="1"/>
</dbReference>
<evidence type="ECO:0000313" key="2">
    <source>
        <dbReference type="EMBL" id="OZT76239.1"/>
    </source>
</evidence>
<feature type="domain" description="Transposase IS30-like HTH" evidence="1">
    <location>
        <begin position="3"/>
        <end position="42"/>
    </location>
</feature>
<proteinExistence type="predicted"/>
<evidence type="ECO:0000313" key="3">
    <source>
        <dbReference type="Proteomes" id="UP000216682"/>
    </source>
</evidence>
<gene>
    <name evidence="2" type="ORF">CFN03_12785</name>
</gene>
<sequence>MTYTHITMDELVFIEAYFQHGTTVAQIAKRLGRARQTIHNVITHFKAGHTAIDY</sequence>
<dbReference type="Proteomes" id="UP000216682">
    <property type="component" value="Unassembled WGS sequence"/>
</dbReference>
<organism evidence="2 3">
    <name type="scientific">Salinicoccus roseus</name>
    <dbReference type="NCBI Taxonomy" id="45670"/>
    <lineage>
        <taxon>Bacteria</taxon>
        <taxon>Bacillati</taxon>
        <taxon>Bacillota</taxon>
        <taxon>Bacilli</taxon>
        <taxon>Bacillales</taxon>
        <taxon>Staphylococcaceae</taxon>
        <taxon>Salinicoccus</taxon>
    </lineage>
</organism>
<dbReference type="Gene3D" id="1.10.10.60">
    <property type="entry name" value="Homeodomain-like"/>
    <property type="match status" value="1"/>
</dbReference>
<comment type="caution">
    <text evidence="2">The sequence shown here is derived from an EMBL/GenBank/DDBJ whole genome shotgun (WGS) entry which is preliminary data.</text>
</comment>
<dbReference type="InterPro" id="IPR025246">
    <property type="entry name" value="IS30-like_HTH"/>
</dbReference>
<dbReference type="Pfam" id="PF13936">
    <property type="entry name" value="HTH_38"/>
    <property type="match status" value="1"/>
</dbReference>
<dbReference type="AlphaFoldDB" id="A0A265E3U5"/>
<protein>
    <recommendedName>
        <fullName evidence="1">Transposase IS30-like HTH domain-containing protein</fullName>
    </recommendedName>
</protein>
<reference evidence="2 3" key="1">
    <citation type="submission" date="2017-07" db="EMBL/GenBank/DDBJ databases">
        <title>Shotgun whole genome sequences of three halophilic bacterial isolates.</title>
        <authorList>
            <person name="Pozzo T."/>
            <person name="Higdon S.M."/>
            <person name="Quillaguaman J."/>
        </authorList>
    </citation>
    <scope>NUCLEOTIDE SEQUENCE [LARGE SCALE GENOMIC DNA]</scope>
    <source>
        <strain evidence="2 3">BU-1</strain>
    </source>
</reference>
<accession>A0A265E3U5</accession>
<evidence type="ECO:0000259" key="1">
    <source>
        <dbReference type="Pfam" id="PF13936"/>
    </source>
</evidence>
<name>A0A265E3U5_9STAP</name>
<dbReference type="EMBL" id="NPEZ01000009">
    <property type="protein sequence ID" value="OZT76239.1"/>
    <property type="molecule type" value="Genomic_DNA"/>
</dbReference>